<name>A0ABY9T3X1_BREBE</name>
<dbReference type="InterPro" id="IPR016181">
    <property type="entry name" value="Acyl_CoA_acyltransferase"/>
</dbReference>
<dbReference type="RefSeq" id="WP_310765195.1">
    <property type="nucleotide sequence ID" value="NZ_CP134050.1"/>
</dbReference>
<evidence type="ECO:0000313" key="3">
    <source>
        <dbReference type="Proteomes" id="UP001256827"/>
    </source>
</evidence>
<organism evidence="2 3">
    <name type="scientific">Brevibacillus brevis</name>
    <name type="common">Bacillus brevis</name>
    <dbReference type="NCBI Taxonomy" id="1393"/>
    <lineage>
        <taxon>Bacteria</taxon>
        <taxon>Bacillati</taxon>
        <taxon>Bacillota</taxon>
        <taxon>Bacilli</taxon>
        <taxon>Bacillales</taxon>
        <taxon>Paenibacillaceae</taxon>
        <taxon>Brevibacillus</taxon>
    </lineage>
</organism>
<evidence type="ECO:0000259" key="1">
    <source>
        <dbReference type="PROSITE" id="PS51186"/>
    </source>
</evidence>
<gene>
    <name evidence="2" type="ORF">RGB73_23615</name>
</gene>
<evidence type="ECO:0000313" key="2">
    <source>
        <dbReference type="EMBL" id="WNC13647.1"/>
    </source>
</evidence>
<dbReference type="SUPFAM" id="SSF55729">
    <property type="entry name" value="Acyl-CoA N-acyltransferases (Nat)"/>
    <property type="match status" value="1"/>
</dbReference>
<dbReference type="PROSITE" id="PS51186">
    <property type="entry name" value="GNAT"/>
    <property type="match status" value="1"/>
</dbReference>
<reference evidence="2 3" key="1">
    <citation type="submission" date="2023-09" db="EMBL/GenBank/DDBJ databases">
        <title>Complete Genome and Methylome dissection of Bacillus brevis NEB573 original source of BbsI restriction endonuclease.</title>
        <authorList>
            <person name="Fomenkov A."/>
            <person name="Roberts R.D."/>
        </authorList>
    </citation>
    <scope>NUCLEOTIDE SEQUENCE [LARGE SCALE GENOMIC DNA]</scope>
    <source>
        <strain evidence="2 3">NEB573</strain>
    </source>
</reference>
<dbReference type="EMBL" id="CP134050">
    <property type="protein sequence ID" value="WNC13647.1"/>
    <property type="molecule type" value="Genomic_DNA"/>
</dbReference>
<dbReference type="Pfam" id="PF13673">
    <property type="entry name" value="Acetyltransf_10"/>
    <property type="match status" value="1"/>
</dbReference>
<proteinExistence type="predicted"/>
<dbReference type="InterPro" id="IPR000182">
    <property type="entry name" value="GNAT_dom"/>
</dbReference>
<sequence length="152" mass="17152">MIATVPVCADDDLFLFQLFASTREDEIASWGFDQKTAEQFFRMQWMAQTQSYRLLYPGADHQIIAVDQVKAGRLILDRTDSAIHVVDVSLLPAFRSQGIGTGILRQLQQEAVQQKKTLSLSVHVSNPAKRLYDRLGFSVVSGDGVYVRMQWS</sequence>
<accession>A0ABY9T3X1</accession>
<feature type="domain" description="N-acetyltransferase" evidence="1">
    <location>
        <begin position="16"/>
        <end position="152"/>
    </location>
</feature>
<dbReference type="Proteomes" id="UP001256827">
    <property type="component" value="Chromosome"/>
</dbReference>
<keyword evidence="3" id="KW-1185">Reference proteome</keyword>
<dbReference type="Gene3D" id="3.40.630.30">
    <property type="match status" value="1"/>
</dbReference>
<protein>
    <submittedName>
        <fullName evidence="2">GNAT family N-acetyltransferase</fullName>
    </submittedName>
</protein>